<dbReference type="InterPro" id="IPR028973">
    <property type="entry name" value="PhnB-like"/>
</dbReference>
<dbReference type="PANTHER" id="PTHR33990:SF2">
    <property type="entry name" value="PHNB-LIKE DOMAIN-CONTAINING PROTEIN"/>
    <property type="match status" value="1"/>
</dbReference>
<dbReference type="Gene3D" id="3.10.180.10">
    <property type="entry name" value="2,3-Dihydroxybiphenyl 1,2-Dioxygenase, domain 1"/>
    <property type="match status" value="1"/>
</dbReference>
<evidence type="ECO:0000313" key="2">
    <source>
        <dbReference type="EMBL" id="APZ90728.1"/>
    </source>
</evidence>
<keyword evidence="2" id="KW-0489">Methyltransferase</keyword>
<dbReference type="OrthoDB" id="9806473at2"/>
<proteinExistence type="predicted"/>
<protein>
    <submittedName>
        <fullName evidence="2">3-demethylubiquinone-9 3-methyltransferase</fullName>
    </submittedName>
</protein>
<dbReference type="EMBL" id="CP017641">
    <property type="protein sequence ID" value="APZ90728.1"/>
    <property type="molecule type" value="Genomic_DNA"/>
</dbReference>
<dbReference type="GO" id="GO:0032259">
    <property type="term" value="P:methylation"/>
    <property type="evidence" value="ECO:0007669"/>
    <property type="project" value="UniProtKB-KW"/>
</dbReference>
<dbReference type="PIRSF" id="PIRSF021700">
    <property type="entry name" value="3_dmu_93_MTrfase"/>
    <property type="match status" value="1"/>
</dbReference>
<dbReference type="InterPro" id="IPR009725">
    <property type="entry name" value="3_dmu_93_MTrfase"/>
</dbReference>
<dbReference type="GO" id="GO:0008168">
    <property type="term" value="F:methyltransferase activity"/>
    <property type="evidence" value="ECO:0007669"/>
    <property type="project" value="UniProtKB-KW"/>
</dbReference>
<evidence type="ECO:0000313" key="3">
    <source>
        <dbReference type="Proteomes" id="UP000187735"/>
    </source>
</evidence>
<keyword evidence="2" id="KW-0808">Transferase</keyword>
<dbReference type="RefSeq" id="WP_077022578.1">
    <property type="nucleotide sequence ID" value="NZ_CP017641.1"/>
</dbReference>
<dbReference type="STRING" id="1891926.Fuma_00309"/>
<dbReference type="SUPFAM" id="SSF54593">
    <property type="entry name" value="Glyoxalase/Bleomycin resistance protein/Dihydroxybiphenyl dioxygenase"/>
    <property type="match status" value="1"/>
</dbReference>
<dbReference type="KEGG" id="fmr:Fuma_00309"/>
<dbReference type="Pfam" id="PF06983">
    <property type="entry name" value="3-dmu-9_3-mt"/>
    <property type="match status" value="1"/>
</dbReference>
<organism evidence="2 3">
    <name type="scientific">Fuerstiella marisgermanici</name>
    <dbReference type="NCBI Taxonomy" id="1891926"/>
    <lineage>
        <taxon>Bacteria</taxon>
        <taxon>Pseudomonadati</taxon>
        <taxon>Planctomycetota</taxon>
        <taxon>Planctomycetia</taxon>
        <taxon>Planctomycetales</taxon>
        <taxon>Planctomycetaceae</taxon>
        <taxon>Fuerstiella</taxon>
    </lineage>
</organism>
<evidence type="ECO:0000259" key="1">
    <source>
        <dbReference type="Pfam" id="PF06983"/>
    </source>
</evidence>
<name>A0A1P8W9J3_9PLAN</name>
<dbReference type="Proteomes" id="UP000187735">
    <property type="component" value="Chromosome"/>
</dbReference>
<dbReference type="InterPro" id="IPR029068">
    <property type="entry name" value="Glyas_Bleomycin-R_OHBP_Dase"/>
</dbReference>
<dbReference type="CDD" id="cd06588">
    <property type="entry name" value="PhnB_like"/>
    <property type="match status" value="1"/>
</dbReference>
<dbReference type="PANTHER" id="PTHR33990">
    <property type="entry name" value="PROTEIN YJDN-RELATED"/>
    <property type="match status" value="1"/>
</dbReference>
<dbReference type="AlphaFoldDB" id="A0A1P8W9J3"/>
<sequence>MTSKRTLTPCLWFDSNIEAAAEFYASVFDNSRILNKMVSHNDWPGGKAGDVVVIDLELAGQQYQLLAGGPNEPFNDRVSISVACKDQSEVDRYWAALTADGGEPVQCGWLKDKYGMRWQIVPEAFFELVNDQDAEKSRRVMNAMMQMVKMDVEKLKQAYDGQQ</sequence>
<keyword evidence="3" id="KW-1185">Reference proteome</keyword>
<accession>A0A1P8W9J3</accession>
<reference evidence="2 3" key="1">
    <citation type="journal article" date="2016" name="Front. Microbiol.">
        <title>Fuerstia marisgermanicae gen. nov., sp. nov., an Unusual Member of the Phylum Planctomycetes from the German Wadden Sea.</title>
        <authorList>
            <person name="Kohn T."/>
            <person name="Heuer A."/>
            <person name="Jogler M."/>
            <person name="Vollmers J."/>
            <person name="Boedeker C."/>
            <person name="Bunk B."/>
            <person name="Rast P."/>
            <person name="Borchert D."/>
            <person name="Glockner I."/>
            <person name="Freese H.M."/>
            <person name="Klenk H.P."/>
            <person name="Overmann J."/>
            <person name="Kaster A.K."/>
            <person name="Rohde M."/>
            <person name="Wiegand S."/>
            <person name="Jogler C."/>
        </authorList>
    </citation>
    <scope>NUCLEOTIDE SEQUENCE [LARGE SCALE GENOMIC DNA]</scope>
    <source>
        <strain evidence="2 3">NH11</strain>
    </source>
</reference>
<gene>
    <name evidence="2" type="ORF">Fuma_00309</name>
</gene>
<feature type="domain" description="PhnB-like" evidence="1">
    <location>
        <begin position="7"/>
        <end position="121"/>
    </location>
</feature>
<keyword evidence="2" id="KW-0830">Ubiquinone</keyword>